<feature type="signal peptide" evidence="1">
    <location>
        <begin position="1"/>
        <end position="24"/>
    </location>
</feature>
<gene>
    <name evidence="2" type="ORF">GARC_0198</name>
</gene>
<dbReference type="eggNOG" id="COG3342">
    <property type="taxonomic scope" value="Bacteria"/>
</dbReference>
<evidence type="ECO:0000313" key="3">
    <source>
        <dbReference type="Proteomes" id="UP000006327"/>
    </source>
</evidence>
<keyword evidence="1" id="KW-0732">Signal</keyword>
<organism evidence="2 3">
    <name type="scientific">Paraglaciecola arctica BSs20135</name>
    <dbReference type="NCBI Taxonomy" id="493475"/>
    <lineage>
        <taxon>Bacteria</taxon>
        <taxon>Pseudomonadati</taxon>
        <taxon>Pseudomonadota</taxon>
        <taxon>Gammaproteobacteria</taxon>
        <taxon>Alteromonadales</taxon>
        <taxon>Alteromonadaceae</taxon>
        <taxon>Paraglaciecola</taxon>
    </lineage>
</organism>
<comment type="caution">
    <text evidence="2">The sequence shown here is derived from an EMBL/GenBank/DDBJ whole genome shotgun (WGS) entry which is preliminary data.</text>
</comment>
<dbReference type="OrthoDB" id="9790012at2"/>
<dbReference type="RefSeq" id="WP_007615750.1">
    <property type="nucleotide sequence ID" value="NZ_BAEO01000005.1"/>
</dbReference>
<dbReference type="SUPFAM" id="SSF48452">
    <property type="entry name" value="TPR-like"/>
    <property type="match status" value="1"/>
</dbReference>
<dbReference type="Gene3D" id="3.60.20.10">
    <property type="entry name" value="Glutamine Phosphoribosylpyrophosphate, subunit 1, domain 1"/>
    <property type="match status" value="1"/>
</dbReference>
<dbReference type="Pfam" id="PF06267">
    <property type="entry name" value="DUF1028"/>
    <property type="match status" value="1"/>
</dbReference>
<name>K6Z137_9ALTE</name>
<protein>
    <submittedName>
        <fullName evidence="2">Uncharacterized protein</fullName>
    </submittedName>
</protein>
<keyword evidence="3" id="KW-1185">Reference proteome</keyword>
<dbReference type="InterPro" id="IPR029055">
    <property type="entry name" value="Ntn_hydrolases_N"/>
</dbReference>
<accession>K6Z137</accession>
<proteinExistence type="predicted"/>
<dbReference type="AlphaFoldDB" id="K6Z137"/>
<reference evidence="2 3" key="1">
    <citation type="journal article" date="2017" name="Antonie Van Leeuwenhoek">
        <title>Rhizobium rhizosphaerae sp. nov., a novel species isolated from rice rhizosphere.</title>
        <authorList>
            <person name="Zhao J.J."/>
            <person name="Zhang J."/>
            <person name="Zhang R.J."/>
            <person name="Zhang C.W."/>
            <person name="Yin H.Q."/>
            <person name="Zhang X.X."/>
        </authorList>
    </citation>
    <scope>NUCLEOTIDE SEQUENCE [LARGE SCALE GENOMIC DNA]</scope>
    <source>
        <strain evidence="2 3">BSs20135</strain>
    </source>
</reference>
<dbReference type="Gene3D" id="1.25.40.10">
    <property type="entry name" value="Tetratricopeptide repeat domain"/>
    <property type="match status" value="1"/>
</dbReference>
<dbReference type="PANTHER" id="PTHR39328:SF1">
    <property type="entry name" value="BLL2871 PROTEIN"/>
    <property type="match status" value="1"/>
</dbReference>
<dbReference type="SUPFAM" id="SSF56235">
    <property type="entry name" value="N-terminal nucleophile aminohydrolases (Ntn hydrolases)"/>
    <property type="match status" value="1"/>
</dbReference>
<dbReference type="EMBL" id="BAEO01000005">
    <property type="protein sequence ID" value="GAC17180.1"/>
    <property type="molecule type" value="Genomic_DNA"/>
</dbReference>
<evidence type="ECO:0000256" key="1">
    <source>
        <dbReference type="SAM" id="SignalP"/>
    </source>
</evidence>
<dbReference type="InterPro" id="IPR011990">
    <property type="entry name" value="TPR-like_helical_dom_sf"/>
</dbReference>
<dbReference type="InterPro" id="IPR010430">
    <property type="entry name" value="DUF1028"/>
</dbReference>
<dbReference type="Proteomes" id="UP000006327">
    <property type="component" value="Unassembled WGS sequence"/>
</dbReference>
<feature type="chain" id="PRO_5003897920" evidence="1">
    <location>
        <begin position="25"/>
        <end position="336"/>
    </location>
</feature>
<sequence>MRTTIILAMILQGVATTASSFAFAADFKRDNIALRPAHTYSIVARDPVSGQLGAAVQSHWFSVGKDVIWAQPGVGAVATQSFIEVSYGPLGLAAMAAGKNARDTLQSLLDKDEHQDVRQVGMIDADGVTAVHTGDKAIIAHCNMLGENFTVQANLMENATVCEAMADAFSASKEDLAGRMMAALEAAQNAGGDIRGKQSAAMLVVEGEKGTPVWKGRLVDLRVEDSVDPIKELSRLLKVSRGYTKMTQGDDFMTAGEVDKALAAYADAEVMMPENHEAVFWHAATLAARGRVDESLPLFKKAFAMHPPWRKLVPRLPASGLLPDDKALIDKIVSMR</sequence>
<evidence type="ECO:0000313" key="2">
    <source>
        <dbReference type="EMBL" id="GAC17180.1"/>
    </source>
</evidence>
<dbReference type="PANTHER" id="PTHR39328">
    <property type="entry name" value="BLL2871 PROTEIN"/>
    <property type="match status" value="1"/>
</dbReference>